<dbReference type="GO" id="GO:0006355">
    <property type="term" value="P:regulation of DNA-templated transcription"/>
    <property type="evidence" value="ECO:0007669"/>
    <property type="project" value="InterPro"/>
</dbReference>
<dbReference type="InterPro" id="IPR003652">
    <property type="entry name" value="Ataxin_AXH_dom"/>
</dbReference>
<feature type="compositionally biased region" description="Pro residues" evidence="7">
    <location>
        <begin position="302"/>
        <end position="311"/>
    </location>
</feature>
<evidence type="ECO:0000256" key="7">
    <source>
        <dbReference type="SAM" id="MobiDB-lite"/>
    </source>
</evidence>
<dbReference type="GO" id="GO:0003677">
    <property type="term" value="F:DNA binding"/>
    <property type="evidence" value="ECO:0007669"/>
    <property type="project" value="UniProtKB-KW"/>
</dbReference>
<proteinExistence type="predicted"/>
<keyword evidence="5" id="KW-0804">Transcription</keyword>
<comment type="subcellular location">
    <subcellularLocation>
        <location evidence="1">Nucleus</location>
    </subcellularLocation>
</comment>
<dbReference type="SMART" id="SM00536">
    <property type="entry name" value="AXH"/>
    <property type="match status" value="1"/>
</dbReference>
<keyword evidence="3" id="KW-0805">Transcription regulation</keyword>
<accession>A0A7R9PQD0</accession>
<feature type="region of interest" description="Disordered" evidence="7">
    <location>
        <begin position="34"/>
        <end position="65"/>
    </location>
</feature>
<keyword evidence="6" id="KW-0539">Nucleus</keyword>
<sequence length="311" mass="33960">MLSQTTEDGEIEAVMTGVCCRRWLSSLLAHDIRQQQPSSGGPTRPWAGPAPPSHDVRRPRAGVRPSAPKVLCAVQWQRPPPLETYRQSPPAAPLQPTPVRPGQSLLLRHQPFKVPSGKEGSLKHRILTRPESERSAVSAPGGGAGNFVRGSLIQLASGELRRVEDMRTEDFVSSAERSAELRLDPSTVVRIQENPGLGTAKLTLSYGEQRTQVELESRLDHPFFVYGQGWASCRPERSLQSYGLQCHRLQVGDICISLSPRPSAASVSPSAAASSRKRRWSAPDHFLEGAETPPCSTTSVSAPPPLRRPRE</sequence>
<dbReference type="PANTHER" id="PTHR13392">
    <property type="entry name" value="ATAXIN 1"/>
    <property type="match status" value="1"/>
</dbReference>
<feature type="compositionally biased region" description="Low complexity" evidence="7">
    <location>
        <begin position="260"/>
        <end position="274"/>
    </location>
</feature>
<evidence type="ECO:0000256" key="4">
    <source>
        <dbReference type="ARBA" id="ARBA00023125"/>
    </source>
</evidence>
<evidence type="ECO:0000256" key="3">
    <source>
        <dbReference type="ARBA" id="ARBA00023015"/>
    </source>
</evidence>
<keyword evidence="2" id="KW-0678">Repressor</keyword>
<dbReference type="PANTHER" id="PTHR13392:SF13">
    <property type="entry name" value="AXH DOMAIN-CONTAINING PROTEIN"/>
    <property type="match status" value="1"/>
</dbReference>
<dbReference type="EMBL" id="OE844271">
    <property type="protein sequence ID" value="CAD7605060.1"/>
    <property type="molecule type" value="Genomic_DNA"/>
</dbReference>
<dbReference type="InterPro" id="IPR036096">
    <property type="entry name" value="Ataxin_AXH_dom_sf"/>
</dbReference>
<name>A0A7R9PQD0_TIMGE</name>
<dbReference type="Pfam" id="PF08517">
    <property type="entry name" value="AXH"/>
    <property type="match status" value="1"/>
</dbReference>
<protein>
    <recommendedName>
        <fullName evidence="8">AXH domain-containing protein</fullName>
    </recommendedName>
</protein>
<evidence type="ECO:0000259" key="8">
    <source>
        <dbReference type="PROSITE" id="PS51148"/>
    </source>
</evidence>
<dbReference type="InterPro" id="IPR043404">
    <property type="entry name" value="ATAXIN1-like"/>
</dbReference>
<dbReference type="GO" id="GO:0003723">
    <property type="term" value="F:RNA binding"/>
    <property type="evidence" value="ECO:0007669"/>
    <property type="project" value="InterPro"/>
</dbReference>
<evidence type="ECO:0000256" key="6">
    <source>
        <dbReference type="ARBA" id="ARBA00023242"/>
    </source>
</evidence>
<dbReference type="GO" id="GO:0005634">
    <property type="term" value="C:nucleus"/>
    <property type="evidence" value="ECO:0007669"/>
    <property type="project" value="UniProtKB-SubCell"/>
</dbReference>
<feature type="domain" description="AXH" evidence="8">
    <location>
        <begin position="135"/>
        <end position="266"/>
    </location>
</feature>
<gene>
    <name evidence="9" type="ORF">TGEB3V08_LOCUS9378</name>
</gene>
<evidence type="ECO:0000256" key="2">
    <source>
        <dbReference type="ARBA" id="ARBA00022491"/>
    </source>
</evidence>
<dbReference type="PROSITE" id="PS51148">
    <property type="entry name" value="AXH"/>
    <property type="match status" value="1"/>
</dbReference>
<reference evidence="9" key="1">
    <citation type="submission" date="2020-11" db="EMBL/GenBank/DDBJ databases">
        <authorList>
            <person name="Tran Van P."/>
        </authorList>
    </citation>
    <scope>NUCLEOTIDE SEQUENCE</scope>
</reference>
<feature type="region of interest" description="Disordered" evidence="7">
    <location>
        <begin position="260"/>
        <end position="311"/>
    </location>
</feature>
<evidence type="ECO:0000313" key="9">
    <source>
        <dbReference type="EMBL" id="CAD7605060.1"/>
    </source>
</evidence>
<keyword evidence="4" id="KW-0238">DNA-binding</keyword>
<organism evidence="9">
    <name type="scientific">Timema genevievae</name>
    <name type="common">Walking stick</name>
    <dbReference type="NCBI Taxonomy" id="629358"/>
    <lineage>
        <taxon>Eukaryota</taxon>
        <taxon>Metazoa</taxon>
        <taxon>Ecdysozoa</taxon>
        <taxon>Arthropoda</taxon>
        <taxon>Hexapoda</taxon>
        <taxon>Insecta</taxon>
        <taxon>Pterygota</taxon>
        <taxon>Neoptera</taxon>
        <taxon>Polyneoptera</taxon>
        <taxon>Phasmatodea</taxon>
        <taxon>Timematodea</taxon>
        <taxon>Timematoidea</taxon>
        <taxon>Timematidae</taxon>
        <taxon>Timema</taxon>
    </lineage>
</organism>
<dbReference type="Gene3D" id="2.170.16.10">
    <property type="entry name" value="Hedgehog/Intein (Hint) domain"/>
    <property type="match status" value="1"/>
</dbReference>
<feature type="compositionally biased region" description="Pro residues" evidence="7">
    <location>
        <begin position="90"/>
        <end position="99"/>
    </location>
</feature>
<dbReference type="AlphaFoldDB" id="A0A7R9PQD0"/>
<evidence type="ECO:0000256" key="1">
    <source>
        <dbReference type="ARBA" id="ARBA00004123"/>
    </source>
</evidence>
<evidence type="ECO:0000256" key="5">
    <source>
        <dbReference type="ARBA" id="ARBA00023163"/>
    </source>
</evidence>
<dbReference type="SUPFAM" id="SSF102031">
    <property type="entry name" value="AXH domain"/>
    <property type="match status" value="1"/>
</dbReference>
<feature type="region of interest" description="Disordered" evidence="7">
    <location>
        <begin position="81"/>
        <end position="143"/>
    </location>
</feature>